<dbReference type="RefSeq" id="WP_089758203.1">
    <property type="nucleotide sequence ID" value="NZ_FNGO01000003.1"/>
</dbReference>
<name>A0A1G9ITF0_9FIRM</name>
<dbReference type="SMART" id="SM00448">
    <property type="entry name" value="REC"/>
    <property type="match status" value="1"/>
</dbReference>
<comment type="function">
    <text evidence="2">May play the central regulatory role in sporulation. It may be an element of the effector pathway responsible for the activation of sporulation genes in response to nutritional stress. Spo0A may act in concert with spo0H (a sigma factor) to control the expression of some genes that are critical to the sporulation process.</text>
</comment>
<proteinExistence type="predicted"/>
<dbReference type="SUPFAM" id="SSF52172">
    <property type="entry name" value="CheY-like"/>
    <property type="match status" value="1"/>
</dbReference>
<evidence type="ECO:0000256" key="1">
    <source>
        <dbReference type="ARBA" id="ARBA00018672"/>
    </source>
</evidence>
<sequence length="273" mass="31452">MYNILVVDDAGIIRYKLKNELTAEGFDVFEAPNAEVVYNDTFSKDISLENIDLVLLDIYLKDESGLKILEYIKNTYPFIKVIMVSVETKKKIVKKSINLGAEDYLVKPFDKEDMLTRINKIISRDDIKTETTAKKESFSRETEIKNLKTSISMELNRAIRGGLSFSLVKIILPREIEKQKLKVVKDNITGKIRDIDRVFFLEDNVYAFLLPLTDSEGREVFLVKIKSIVENNASLGKESVKEKNVTFPDDIAEGEKVNPEKQYEYRDKMMEVI</sequence>
<dbReference type="PROSITE" id="PS50110">
    <property type="entry name" value="RESPONSE_REGULATORY"/>
    <property type="match status" value="1"/>
</dbReference>
<dbReference type="PANTHER" id="PTHR45526">
    <property type="entry name" value="TRANSCRIPTIONAL REGULATORY PROTEIN DPIA"/>
    <property type="match status" value="1"/>
</dbReference>
<dbReference type="GO" id="GO:0000156">
    <property type="term" value="F:phosphorelay response regulator activity"/>
    <property type="evidence" value="ECO:0007669"/>
    <property type="project" value="TreeGrafter"/>
</dbReference>
<evidence type="ECO:0000259" key="4">
    <source>
        <dbReference type="PROSITE" id="PS50110"/>
    </source>
</evidence>
<keyword evidence="6" id="KW-1185">Reference proteome</keyword>
<dbReference type="CDD" id="cd00156">
    <property type="entry name" value="REC"/>
    <property type="match status" value="1"/>
</dbReference>
<dbReference type="Gene3D" id="3.40.50.2300">
    <property type="match status" value="1"/>
</dbReference>
<dbReference type="InterPro" id="IPR051271">
    <property type="entry name" value="2C-system_Tx_regulators"/>
</dbReference>
<dbReference type="PANTHER" id="PTHR45526:SF1">
    <property type="entry name" value="TRANSCRIPTIONAL REGULATORY PROTEIN DCUR-RELATED"/>
    <property type="match status" value="1"/>
</dbReference>
<evidence type="ECO:0000313" key="5">
    <source>
        <dbReference type="EMBL" id="SDL28392.1"/>
    </source>
</evidence>
<evidence type="ECO:0000313" key="6">
    <source>
        <dbReference type="Proteomes" id="UP000199476"/>
    </source>
</evidence>
<evidence type="ECO:0000256" key="2">
    <source>
        <dbReference type="ARBA" id="ARBA00024867"/>
    </source>
</evidence>
<dbReference type="OrthoDB" id="37094at2"/>
<dbReference type="Pfam" id="PF00072">
    <property type="entry name" value="Response_reg"/>
    <property type="match status" value="1"/>
</dbReference>
<dbReference type="Proteomes" id="UP000199476">
    <property type="component" value="Unassembled WGS sequence"/>
</dbReference>
<organism evidence="5 6">
    <name type="scientific">Halarsenatibacter silvermanii</name>
    <dbReference type="NCBI Taxonomy" id="321763"/>
    <lineage>
        <taxon>Bacteria</taxon>
        <taxon>Bacillati</taxon>
        <taxon>Bacillota</taxon>
        <taxon>Clostridia</taxon>
        <taxon>Halanaerobiales</taxon>
        <taxon>Halarsenatibacteraceae</taxon>
        <taxon>Halarsenatibacter</taxon>
    </lineage>
</organism>
<feature type="domain" description="Response regulatory" evidence="4">
    <location>
        <begin position="3"/>
        <end position="122"/>
    </location>
</feature>
<accession>A0A1G9ITF0</accession>
<dbReference type="STRING" id="321763.SAMN04488692_10356"/>
<dbReference type="InterPro" id="IPR011006">
    <property type="entry name" value="CheY-like_superfamily"/>
</dbReference>
<keyword evidence="3" id="KW-0597">Phosphoprotein</keyword>
<protein>
    <recommendedName>
        <fullName evidence="1">Stage 0 sporulation protein A homolog</fullName>
    </recommendedName>
</protein>
<gene>
    <name evidence="5" type="ORF">SAMN04488692_10356</name>
</gene>
<dbReference type="InterPro" id="IPR001789">
    <property type="entry name" value="Sig_transdc_resp-reg_receiver"/>
</dbReference>
<feature type="modified residue" description="4-aspartylphosphate" evidence="3">
    <location>
        <position position="57"/>
    </location>
</feature>
<dbReference type="AlphaFoldDB" id="A0A1G9ITF0"/>
<reference evidence="5 6" key="1">
    <citation type="submission" date="2016-10" db="EMBL/GenBank/DDBJ databases">
        <authorList>
            <person name="de Groot N.N."/>
        </authorList>
    </citation>
    <scope>NUCLEOTIDE SEQUENCE [LARGE SCALE GENOMIC DNA]</scope>
    <source>
        <strain evidence="5 6">SLAS-1</strain>
    </source>
</reference>
<dbReference type="EMBL" id="FNGO01000003">
    <property type="protein sequence ID" value="SDL28392.1"/>
    <property type="molecule type" value="Genomic_DNA"/>
</dbReference>
<evidence type="ECO:0000256" key="3">
    <source>
        <dbReference type="PROSITE-ProRule" id="PRU00169"/>
    </source>
</evidence>